<dbReference type="EMBL" id="AP024485">
    <property type="protein sequence ID" value="BCS89207.1"/>
    <property type="molecule type" value="Genomic_DNA"/>
</dbReference>
<dbReference type="InterPro" id="IPR029767">
    <property type="entry name" value="WecB-like"/>
</dbReference>
<dbReference type="NCBIfam" id="TIGR00236">
    <property type="entry name" value="wecB"/>
    <property type="match status" value="1"/>
</dbReference>
<dbReference type="PANTHER" id="PTHR43174:SF1">
    <property type="entry name" value="UDP-N-ACETYLGLUCOSAMINE 2-EPIMERASE"/>
    <property type="match status" value="1"/>
</dbReference>
<dbReference type="Gene3D" id="3.40.50.2000">
    <property type="entry name" value="Glycogen Phosphorylase B"/>
    <property type="match status" value="2"/>
</dbReference>
<dbReference type="InterPro" id="IPR003331">
    <property type="entry name" value="UDP_GlcNAc_Epimerase_2_dom"/>
</dbReference>
<dbReference type="SUPFAM" id="SSF53756">
    <property type="entry name" value="UDP-Glycosyltransferase/glycogen phosphorylase"/>
    <property type="match status" value="1"/>
</dbReference>
<accession>A0ABN6EUS2</accession>
<evidence type="ECO:0000259" key="2">
    <source>
        <dbReference type="Pfam" id="PF02350"/>
    </source>
</evidence>
<evidence type="ECO:0000313" key="3">
    <source>
        <dbReference type="EMBL" id="BCS89207.1"/>
    </source>
</evidence>
<feature type="domain" description="UDP-N-acetylglucosamine 2-epimerase" evidence="2">
    <location>
        <begin position="23"/>
        <end position="356"/>
    </location>
</feature>
<sequence length="370" mass="40936">MKTIHLIAATRPNFMKVAPLWHALSSENDYTVKLVHTGQHYDYSMSQLFFDELKLPEPSVNLQTGSGSHATQTAAVMVAYEKYLLEQTPDVVVVPGDVNSTLACALTSVKMHIPVAHLEAGLRSRDKTMPEEINRVLTDAISSICWTPSEDASENLLQEGVEPNRISFVGNCMIDSLNTMMPAIQSRRAWEQFDIEADTYCVVTLHRPGNVDDPTRLKAIINALMELSVRMPLVLPLHPRTRQQLDNMGMLPTLEQHGSIHIIPPQGYLDFTSLMHRAALVITDSGGLQEETTILGIPCLTIRPNTERPITCTEGTNRLVEPDSITSAADDALGSGVTTPRIPTFWDGKTAQRIVTDLNERFANNRVDNG</sequence>
<gene>
    <name evidence="3" type="ORF">PSDVSF_24490</name>
</gene>
<dbReference type="CDD" id="cd03786">
    <property type="entry name" value="GTB_UDP-GlcNAc_2-Epimerase"/>
    <property type="match status" value="1"/>
</dbReference>
<keyword evidence="1" id="KW-0413">Isomerase</keyword>
<dbReference type="Pfam" id="PF02350">
    <property type="entry name" value="Epimerase_2"/>
    <property type="match status" value="1"/>
</dbReference>
<name>A0ABN6EUS2_9BACT</name>
<dbReference type="PANTHER" id="PTHR43174">
    <property type="entry name" value="UDP-N-ACETYLGLUCOSAMINE 2-EPIMERASE"/>
    <property type="match status" value="1"/>
</dbReference>
<evidence type="ECO:0000256" key="1">
    <source>
        <dbReference type="RuleBase" id="RU003513"/>
    </source>
</evidence>
<comment type="similarity">
    <text evidence="1">Belongs to the UDP-N-acetylglucosamine 2-epimerase family.</text>
</comment>
<proteinExistence type="inferred from homology"/>
<protein>
    <submittedName>
        <fullName evidence="3">UDP-N-acetylglucosamine 2-epimerase (Non-hydrolyzing)</fullName>
    </submittedName>
</protein>
<evidence type="ECO:0000313" key="4">
    <source>
        <dbReference type="Proteomes" id="UP001053296"/>
    </source>
</evidence>
<dbReference type="RefSeq" id="WP_229591189.1">
    <property type="nucleotide sequence ID" value="NZ_AP024485.1"/>
</dbReference>
<organism evidence="3 4">
    <name type="scientific">Pseudodesulfovibrio sediminis</name>
    <dbReference type="NCBI Taxonomy" id="2810563"/>
    <lineage>
        <taxon>Bacteria</taxon>
        <taxon>Pseudomonadati</taxon>
        <taxon>Thermodesulfobacteriota</taxon>
        <taxon>Desulfovibrionia</taxon>
        <taxon>Desulfovibrionales</taxon>
        <taxon>Desulfovibrionaceae</taxon>
    </lineage>
</organism>
<dbReference type="Proteomes" id="UP001053296">
    <property type="component" value="Chromosome"/>
</dbReference>
<reference evidence="3" key="1">
    <citation type="journal article" date="2022" name="Arch. Microbiol.">
        <title>Pseudodesulfovibrio sediminis sp. nov., a mesophilic and neutrophilic sulfate-reducing bacterium isolated from sediment of a brackish lake.</title>
        <authorList>
            <person name="Takahashi A."/>
            <person name="Kojima H."/>
            <person name="Watanabe M."/>
            <person name="Fukui M."/>
        </authorList>
    </citation>
    <scope>NUCLEOTIDE SEQUENCE</scope>
    <source>
        <strain evidence="3">SF6</strain>
    </source>
</reference>
<keyword evidence="4" id="KW-1185">Reference proteome</keyword>